<feature type="region of interest" description="Disordered" evidence="1">
    <location>
        <begin position="50"/>
        <end position="105"/>
    </location>
</feature>
<dbReference type="InterPro" id="IPR021395">
    <property type="entry name" value="DUF3035"/>
</dbReference>
<sequence length="196" mass="21052">MMLRKNHIATVVLSGLLGLALSGCDSTKSLLGLEKSAPDEFTVVSKAPLTLPPDYTLRPPAPGSARPNEVSPRDKARQTLTGRPAIGNATASSDRGANPAGNTGGEQALLANARAEEANPRIREIVNAETEQLAIKDSSFVDRLLFWQEKQEPGMVINARAEQQRLQQNAAEGKAVTEGETISIERRERGILEGIF</sequence>
<evidence type="ECO:0000313" key="2">
    <source>
        <dbReference type="EMBL" id="SLN32909.1"/>
    </source>
</evidence>
<dbReference type="Proteomes" id="UP000193200">
    <property type="component" value="Unassembled WGS sequence"/>
</dbReference>
<evidence type="ECO:0008006" key="4">
    <source>
        <dbReference type="Google" id="ProtNLM"/>
    </source>
</evidence>
<dbReference type="Pfam" id="PF11233">
    <property type="entry name" value="DUF3035"/>
    <property type="match status" value="1"/>
</dbReference>
<protein>
    <recommendedName>
        <fullName evidence="4">Beta-barrel assembly machine subunit BamF</fullName>
    </recommendedName>
</protein>
<evidence type="ECO:0000256" key="1">
    <source>
        <dbReference type="SAM" id="MobiDB-lite"/>
    </source>
</evidence>
<dbReference type="PROSITE" id="PS51257">
    <property type="entry name" value="PROKAR_LIPOPROTEIN"/>
    <property type="match status" value="1"/>
</dbReference>
<name>A0A1Y5S5D1_9PROT</name>
<organism evidence="2 3">
    <name type="scientific">Oceanibacterium hippocampi</name>
    <dbReference type="NCBI Taxonomy" id="745714"/>
    <lineage>
        <taxon>Bacteria</taxon>
        <taxon>Pseudomonadati</taxon>
        <taxon>Pseudomonadota</taxon>
        <taxon>Alphaproteobacteria</taxon>
        <taxon>Sneathiellales</taxon>
        <taxon>Sneathiellaceae</taxon>
        <taxon>Oceanibacterium</taxon>
    </lineage>
</organism>
<dbReference type="InParanoid" id="A0A1Y5S5D1"/>
<gene>
    <name evidence="2" type="ORF">OCH7691_01241</name>
</gene>
<reference evidence="2 3" key="1">
    <citation type="submission" date="2017-03" db="EMBL/GenBank/DDBJ databases">
        <authorList>
            <person name="Afonso C.L."/>
            <person name="Miller P.J."/>
            <person name="Scott M.A."/>
            <person name="Spackman E."/>
            <person name="Goraichik I."/>
            <person name="Dimitrov K.M."/>
            <person name="Suarez D.L."/>
            <person name="Swayne D.E."/>
        </authorList>
    </citation>
    <scope>NUCLEOTIDE SEQUENCE [LARGE SCALE GENOMIC DNA]</scope>
    <source>
        <strain evidence="2 3">CECT 7691</strain>
    </source>
</reference>
<keyword evidence="3" id="KW-1185">Reference proteome</keyword>
<accession>A0A1Y5S5D1</accession>
<evidence type="ECO:0000313" key="3">
    <source>
        <dbReference type="Proteomes" id="UP000193200"/>
    </source>
</evidence>
<dbReference type="RefSeq" id="WP_085882478.1">
    <property type="nucleotide sequence ID" value="NZ_FWFR01000001.1"/>
</dbReference>
<dbReference type="AlphaFoldDB" id="A0A1Y5S5D1"/>
<dbReference type="EMBL" id="FWFR01000001">
    <property type="protein sequence ID" value="SLN32909.1"/>
    <property type="molecule type" value="Genomic_DNA"/>
</dbReference>
<proteinExistence type="predicted"/>